<evidence type="ECO:0008006" key="5">
    <source>
        <dbReference type="Google" id="ProtNLM"/>
    </source>
</evidence>
<comment type="caution">
    <text evidence="3">The sequence shown here is derived from an EMBL/GenBank/DDBJ whole genome shotgun (WGS) entry which is preliminary data.</text>
</comment>
<evidence type="ECO:0000313" key="4">
    <source>
        <dbReference type="Proteomes" id="UP000225706"/>
    </source>
</evidence>
<evidence type="ECO:0000256" key="1">
    <source>
        <dbReference type="SAM" id="Phobius"/>
    </source>
</evidence>
<dbReference type="EMBL" id="LSMT01000131">
    <property type="protein sequence ID" value="PFX26243.1"/>
    <property type="molecule type" value="Genomic_DNA"/>
</dbReference>
<protein>
    <recommendedName>
        <fullName evidence="5">SEA domain-containing protein</fullName>
    </recommendedName>
</protein>
<dbReference type="Proteomes" id="UP000225706">
    <property type="component" value="Unassembled WGS sequence"/>
</dbReference>
<reference evidence="4" key="1">
    <citation type="journal article" date="2017" name="bioRxiv">
        <title>Comparative analysis of the genomes of Stylophora pistillata and Acropora digitifera provides evidence for extensive differences between species of corals.</title>
        <authorList>
            <person name="Voolstra C.R."/>
            <person name="Li Y."/>
            <person name="Liew Y.J."/>
            <person name="Baumgarten S."/>
            <person name="Zoccola D."/>
            <person name="Flot J.-F."/>
            <person name="Tambutte S."/>
            <person name="Allemand D."/>
            <person name="Aranda M."/>
        </authorList>
    </citation>
    <scope>NUCLEOTIDE SEQUENCE [LARGE SCALE GENOMIC DNA]</scope>
</reference>
<feature type="transmembrane region" description="Helical" evidence="1">
    <location>
        <begin position="242"/>
        <end position="267"/>
    </location>
</feature>
<feature type="chain" id="PRO_5012111994" description="SEA domain-containing protein" evidence="2">
    <location>
        <begin position="24"/>
        <end position="289"/>
    </location>
</feature>
<keyword evidence="4" id="KW-1185">Reference proteome</keyword>
<organism evidence="3 4">
    <name type="scientific">Stylophora pistillata</name>
    <name type="common">Smooth cauliflower coral</name>
    <dbReference type="NCBI Taxonomy" id="50429"/>
    <lineage>
        <taxon>Eukaryota</taxon>
        <taxon>Metazoa</taxon>
        <taxon>Cnidaria</taxon>
        <taxon>Anthozoa</taxon>
        <taxon>Hexacorallia</taxon>
        <taxon>Scleractinia</taxon>
        <taxon>Astrocoeniina</taxon>
        <taxon>Pocilloporidae</taxon>
        <taxon>Stylophora</taxon>
    </lineage>
</organism>
<dbReference type="AlphaFoldDB" id="A0A2B4SB38"/>
<dbReference type="OrthoDB" id="5985209at2759"/>
<evidence type="ECO:0000313" key="3">
    <source>
        <dbReference type="EMBL" id="PFX26243.1"/>
    </source>
</evidence>
<evidence type="ECO:0000256" key="2">
    <source>
        <dbReference type="SAM" id="SignalP"/>
    </source>
</evidence>
<keyword evidence="1" id="KW-1133">Transmembrane helix</keyword>
<keyword evidence="2" id="KW-0732">Signal</keyword>
<feature type="signal peptide" evidence="2">
    <location>
        <begin position="1"/>
        <end position="23"/>
    </location>
</feature>
<proteinExistence type="predicted"/>
<sequence>MFRFGRFFVFQTALFFISDQSEAATNSTRSTALYSTVSVVVPIATSSVALISITPSSTFSATTTSARPVTNATTAQPTVTNATTAQPTVTNPTTAQPPAGGEQEAVVLYVSDLTSAKFEERRDHFTATVEKVVESYCSNSSQKCDESSRKRRQTSAYQVYIVPGFPKQDPHGSGDLLVGFFVSIGENKFLSKNVLFAIVQEPEYRNNLSTALGYQITGVARLHYDFITPTEFSGTSGKTMLLYLYFAGFAGAVLLAGLCIGVTCWYGRKKEKDDEVRPLTTSNLHLVDK</sequence>
<name>A0A2B4SB38_STYPI</name>
<accession>A0A2B4SB38</accession>
<keyword evidence="1" id="KW-0472">Membrane</keyword>
<gene>
    <name evidence="3" type="ORF">AWC38_SpisGene9103</name>
</gene>
<keyword evidence="1" id="KW-0812">Transmembrane</keyword>